<name>A0A150QYA6_SORCE</name>
<evidence type="ECO:0000313" key="1">
    <source>
        <dbReference type="EMBL" id="KYF72990.1"/>
    </source>
</evidence>
<accession>A0A150QYA6</accession>
<dbReference type="AlphaFoldDB" id="A0A150QYA6"/>
<organism evidence="1 2">
    <name type="scientific">Sorangium cellulosum</name>
    <name type="common">Polyangium cellulosum</name>
    <dbReference type="NCBI Taxonomy" id="56"/>
    <lineage>
        <taxon>Bacteria</taxon>
        <taxon>Pseudomonadati</taxon>
        <taxon>Myxococcota</taxon>
        <taxon>Polyangia</taxon>
        <taxon>Polyangiales</taxon>
        <taxon>Polyangiaceae</taxon>
        <taxon>Sorangium</taxon>
    </lineage>
</organism>
<evidence type="ECO:0000313" key="2">
    <source>
        <dbReference type="Proteomes" id="UP000075260"/>
    </source>
</evidence>
<proteinExistence type="predicted"/>
<comment type="caution">
    <text evidence="1">The sequence shown here is derived from an EMBL/GenBank/DDBJ whole genome shotgun (WGS) entry which is preliminary data.</text>
</comment>
<dbReference type="EMBL" id="JEMA01000222">
    <property type="protein sequence ID" value="KYF72990.1"/>
    <property type="molecule type" value="Genomic_DNA"/>
</dbReference>
<protein>
    <submittedName>
        <fullName evidence="1">Uncharacterized protein</fullName>
    </submittedName>
</protein>
<reference evidence="1 2" key="1">
    <citation type="submission" date="2014-02" db="EMBL/GenBank/DDBJ databases">
        <title>The small core and large imbalanced accessory genome model reveals a collaborative survival strategy of Sorangium cellulosum strains in nature.</title>
        <authorList>
            <person name="Han K."/>
            <person name="Peng R."/>
            <person name="Blom J."/>
            <person name="Li Y.-Z."/>
        </authorList>
    </citation>
    <scope>NUCLEOTIDE SEQUENCE [LARGE SCALE GENOMIC DNA]</scope>
    <source>
        <strain evidence="1 2">So0008-312</strain>
    </source>
</reference>
<dbReference type="Proteomes" id="UP000075260">
    <property type="component" value="Unassembled WGS sequence"/>
</dbReference>
<sequence>MVGLWSARGYLMWYRIDIDRFRTALKERRYPWDIRSWIEACPMVFDVGWASRWSDLGLRPWLHA</sequence>
<gene>
    <name evidence="1" type="ORF">BE15_04710</name>
</gene>